<feature type="domain" description="Zn(2)-C6 fungal-type" evidence="13">
    <location>
        <begin position="75"/>
        <end position="104"/>
    </location>
</feature>
<evidence type="ECO:0000256" key="9">
    <source>
        <dbReference type="ARBA" id="ARBA00023242"/>
    </source>
</evidence>
<dbReference type="InterPro" id="IPR013087">
    <property type="entry name" value="Znf_C2H2_type"/>
</dbReference>
<keyword evidence="9" id="KW-0539">Nucleus</keyword>
<dbReference type="RefSeq" id="XP_040805380.1">
    <property type="nucleotide sequence ID" value="XM_040949862.1"/>
</dbReference>
<name>A0A8G1S0X2_9EURO</name>
<evidence type="ECO:0000256" key="6">
    <source>
        <dbReference type="ARBA" id="ARBA00023015"/>
    </source>
</evidence>
<dbReference type="GO" id="GO:0005634">
    <property type="term" value="C:nucleus"/>
    <property type="evidence" value="ECO:0007669"/>
    <property type="project" value="UniProtKB-SubCell"/>
</dbReference>
<dbReference type="GO" id="GO:0000981">
    <property type="term" value="F:DNA-binding transcription factor activity, RNA polymerase II-specific"/>
    <property type="evidence" value="ECO:0007669"/>
    <property type="project" value="InterPro"/>
</dbReference>
<evidence type="ECO:0000256" key="7">
    <source>
        <dbReference type="ARBA" id="ARBA00023125"/>
    </source>
</evidence>
<evidence type="ECO:0008006" key="17">
    <source>
        <dbReference type="Google" id="ProtNLM"/>
    </source>
</evidence>
<dbReference type="SUPFAM" id="SSF57701">
    <property type="entry name" value="Zn2/Cys6 DNA-binding domain"/>
    <property type="match status" value="1"/>
</dbReference>
<dbReference type="CDD" id="cd12148">
    <property type="entry name" value="fungal_TF_MHR"/>
    <property type="match status" value="1"/>
</dbReference>
<evidence type="ECO:0000313" key="16">
    <source>
        <dbReference type="Proteomes" id="UP000249789"/>
    </source>
</evidence>
<dbReference type="Gene3D" id="4.10.240.10">
    <property type="entry name" value="Zn(2)-C6 fungal-type DNA-binding domain"/>
    <property type="match status" value="1"/>
</dbReference>
<dbReference type="AlphaFoldDB" id="A0A8G1S0X2"/>
<feature type="region of interest" description="Disordered" evidence="11">
    <location>
        <begin position="49"/>
        <end position="73"/>
    </location>
</feature>
<dbReference type="GO" id="GO:0006351">
    <property type="term" value="P:DNA-templated transcription"/>
    <property type="evidence" value="ECO:0007669"/>
    <property type="project" value="InterPro"/>
</dbReference>
<dbReference type="GO" id="GO:0000785">
    <property type="term" value="C:chromatin"/>
    <property type="evidence" value="ECO:0007669"/>
    <property type="project" value="TreeGrafter"/>
</dbReference>
<evidence type="ECO:0000256" key="1">
    <source>
        <dbReference type="ARBA" id="ARBA00004123"/>
    </source>
</evidence>
<dbReference type="GO" id="GO:0000978">
    <property type="term" value="F:RNA polymerase II cis-regulatory region sequence-specific DNA binding"/>
    <property type="evidence" value="ECO:0007669"/>
    <property type="project" value="InterPro"/>
</dbReference>
<dbReference type="PROSITE" id="PS00028">
    <property type="entry name" value="ZINC_FINGER_C2H2_1"/>
    <property type="match status" value="1"/>
</dbReference>
<dbReference type="VEuPathDB" id="FungiDB:BO72DRAFT_524331"/>
<keyword evidence="12" id="KW-1133">Transmembrane helix</keyword>
<evidence type="ECO:0000256" key="12">
    <source>
        <dbReference type="SAM" id="Phobius"/>
    </source>
</evidence>
<feature type="compositionally biased region" description="Basic residues" evidence="11">
    <location>
        <begin position="49"/>
        <end position="63"/>
    </location>
</feature>
<evidence type="ECO:0000256" key="5">
    <source>
        <dbReference type="ARBA" id="ARBA00022833"/>
    </source>
</evidence>
<dbReference type="Proteomes" id="UP000249789">
    <property type="component" value="Unassembled WGS sequence"/>
</dbReference>
<dbReference type="InterPro" id="IPR036864">
    <property type="entry name" value="Zn2-C6_fun-type_DNA-bd_sf"/>
</dbReference>
<dbReference type="OrthoDB" id="4508627at2759"/>
<keyword evidence="12" id="KW-0472">Membrane</keyword>
<comment type="subcellular location">
    <subcellularLocation>
        <location evidence="1">Nucleus</location>
    </subcellularLocation>
</comment>
<gene>
    <name evidence="15" type="ORF">BO72DRAFT_524331</name>
</gene>
<evidence type="ECO:0000313" key="15">
    <source>
        <dbReference type="EMBL" id="RAK81370.1"/>
    </source>
</evidence>
<dbReference type="PROSITE" id="PS50048">
    <property type="entry name" value="ZN2_CY6_FUNGAL_2"/>
    <property type="match status" value="1"/>
</dbReference>
<dbReference type="GO" id="GO:0008270">
    <property type="term" value="F:zinc ion binding"/>
    <property type="evidence" value="ECO:0007669"/>
    <property type="project" value="UniProtKB-KW"/>
</dbReference>
<dbReference type="InterPro" id="IPR036236">
    <property type="entry name" value="Znf_C2H2_sf"/>
</dbReference>
<dbReference type="InterPro" id="IPR001138">
    <property type="entry name" value="Zn2Cys6_DnaBD"/>
</dbReference>
<keyword evidence="3" id="KW-0677">Repeat</keyword>
<dbReference type="InterPro" id="IPR051059">
    <property type="entry name" value="VerF-like"/>
</dbReference>
<proteinExistence type="predicted"/>
<evidence type="ECO:0000256" key="4">
    <source>
        <dbReference type="ARBA" id="ARBA00022771"/>
    </source>
</evidence>
<dbReference type="PROSITE" id="PS50157">
    <property type="entry name" value="ZINC_FINGER_C2H2_2"/>
    <property type="match status" value="1"/>
</dbReference>
<dbReference type="EMBL" id="KZ824625">
    <property type="protein sequence ID" value="RAK81370.1"/>
    <property type="molecule type" value="Genomic_DNA"/>
</dbReference>
<evidence type="ECO:0000256" key="10">
    <source>
        <dbReference type="PROSITE-ProRule" id="PRU00042"/>
    </source>
</evidence>
<feature type="non-terminal residue" evidence="15">
    <location>
        <position position="603"/>
    </location>
</feature>
<evidence type="ECO:0000256" key="11">
    <source>
        <dbReference type="SAM" id="MobiDB-lite"/>
    </source>
</evidence>
<feature type="transmembrane region" description="Helical" evidence="12">
    <location>
        <begin position="513"/>
        <end position="534"/>
    </location>
</feature>
<dbReference type="PANTHER" id="PTHR40626:SF1">
    <property type="entry name" value="TRANSCRIPTION FACTOR WITH C2H2 AND ZN(2)-CYS(6) DNA BINDING DOMAIN (EUROFUNG)"/>
    <property type="match status" value="1"/>
</dbReference>
<evidence type="ECO:0000259" key="13">
    <source>
        <dbReference type="PROSITE" id="PS50048"/>
    </source>
</evidence>
<dbReference type="PANTHER" id="PTHR40626">
    <property type="entry name" value="MIP31509P"/>
    <property type="match status" value="1"/>
</dbReference>
<keyword evidence="6" id="KW-0805">Transcription regulation</keyword>
<dbReference type="Gene3D" id="3.30.160.60">
    <property type="entry name" value="Classic Zinc Finger"/>
    <property type="match status" value="1"/>
</dbReference>
<evidence type="ECO:0000256" key="8">
    <source>
        <dbReference type="ARBA" id="ARBA00023163"/>
    </source>
</evidence>
<keyword evidence="4 10" id="KW-0863">Zinc-finger</keyword>
<dbReference type="SMART" id="SM00355">
    <property type="entry name" value="ZnF_C2H2"/>
    <property type="match status" value="2"/>
</dbReference>
<evidence type="ECO:0000259" key="14">
    <source>
        <dbReference type="PROSITE" id="PS50157"/>
    </source>
</evidence>
<keyword evidence="7" id="KW-0238">DNA-binding</keyword>
<evidence type="ECO:0000256" key="3">
    <source>
        <dbReference type="ARBA" id="ARBA00022737"/>
    </source>
</evidence>
<keyword evidence="8" id="KW-0804">Transcription</keyword>
<keyword evidence="5" id="KW-0862">Zinc</keyword>
<sequence length="603" mass="68000">MVAPFICRQCLTRFSTNTHLRRHEGSHFPRQPHQCFFCETSFHRKDTARRHAKTCPKRHGRPLPRTEKKGRPRQSCDNCAYNKASCNMKHPCGHCQSKALVCLYTRVQPLFQESLPGVPPPEQDVGAAHRTVVESASAPPGDAEDTLIKARIPFLLKYYNTQNTFLDMYPALDSGRARTVETSNLGSQAANIAPEIADCYPFEENLGYYSSGWPMSIEPDNQGITHATPDEPKEPKDNILGETLAQRAQEVLEALRSFATCNPSRTHLDNAIDQNLFSAENILAFTHLYLQHCHRHCPILYLPALQAQSTTVPLLLVLFLGGSLHSYPRDTFDLAVDCFDIAEEYLFSLPVFNPGQRNSPSSELEEHEALKAGVILLHLQIGRNQPGILQRVRYQRFPMLVHAARSQSLFCCRRHDESPRSAWKSRDCQKESMIRTAAFILLLDSQFVVCLRSPPMITIAESKADLPCNELLFANYYSSPCANTPRSPSVPEVIDLLMNGAWDGPSHPALNNLGIFGLFTVIAGLHVVIFSAFASRMMQVQLPSLDRALSRWKLLWERLMSRISTEEMEMAGFMNRANEIWLIAKVLLRTDSDEFFSGIESRS</sequence>
<evidence type="ECO:0000256" key="2">
    <source>
        <dbReference type="ARBA" id="ARBA00022723"/>
    </source>
</evidence>
<dbReference type="SMART" id="SM00066">
    <property type="entry name" value="GAL4"/>
    <property type="match status" value="1"/>
</dbReference>
<dbReference type="GeneID" id="63867197"/>
<keyword evidence="12" id="KW-0812">Transmembrane</keyword>
<accession>A0A8G1S0X2</accession>
<dbReference type="SUPFAM" id="SSF57667">
    <property type="entry name" value="beta-beta-alpha zinc fingers"/>
    <property type="match status" value="1"/>
</dbReference>
<dbReference type="Pfam" id="PF04082">
    <property type="entry name" value="Fungal_trans"/>
    <property type="match status" value="1"/>
</dbReference>
<dbReference type="Pfam" id="PF00172">
    <property type="entry name" value="Zn_clus"/>
    <property type="match status" value="1"/>
</dbReference>
<organism evidence="15 16">
    <name type="scientific">Aspergillus fijiensis CBS 313.89</name>
    <dbReference type="NCBI Taxonomy" id="1448319"/>
    <lineage>
        <taxon>Eukaryota</taxon>
        <taxon>Fungi</taxon>
        <taxon>Dikarya</taxon>
        <taxon>Ascomycota</taxon>
        <taxon>Pezizomycotina</taxon>
        <taxon>Eurotiomycetes</taxon>
        <taxon>Eurotiomycetidae</taxon>
        <taxon>Eurotiales</taxon>
        <taxon>Aspergillaceae</taxon>
        <taxon>Aspergillus</taxon>
    </lineage>
</organism>
<dbReference type="InterPro" id="IPR007219">
    <property type="entry name" value="XnlR_reg_dom"/>
</dbReference>
<protein>
    <recommendedName>
        <fullName evidence="17">C2H2-type domain-containing protein</fullName>
    </recommendedName>
</protein>
<keyword evidence="2" id="KW-0479">Metal-binding</keyword>
<keyword evidence="16" id="KW-1185">Reference proteome</keyword>
<reference evidence="15 16" key="1">
    <citation type="submission" date="2018-02" db="EMBL/GenBank/DDBJ databases">
        <title>The genomes of Aspergillus section Nigri reveals drivers in fungal speciation.</title>
        <authorList>
            <consortium name="DOE Joint Genome Institute"/>
            <person name="Vesth T.C."/>
            <person name="Nybo J."/>
            <person name="Theobald S."/>
            <person name="Brandl J."/>
            <person name="Frisvad J.C."/>
            <person name="Nielsen K.F."/>
            <person name="Lyhne E.K."/>
            <person name="Kogle M.E."/>
            <person name="Kuo A."/>
            <person name="Riley R."/>
            <person name="Clum A."/>
            <person name="Nolan M."/>
            <person name="Lipzen A."/>
            <person name="Salamov A."/>
            <person name="Henrissat B."/>
            <person name="Wiebenga A."/>
            <person name="De vries R.P."/>
            <person name="Grigoriev I.V."/>
            <person name="Mortensen U.H."/>
            <person name="Andersen M.R."/>
            <person name="Baker S.E."/>
        </authorList>
    </citation>
    <scope>NUCLEOTIDE SEQUENCE [LARGE SCALE GENOMIC DNA]</scope>
    <source>
        <strain evidence="15 16">CBS 313.89</strain>
    </source>
</reference>
<feature type="domain" description="C2H2-type" evidence="14">
    <location>
        <begin position="5"/>
        <end position="32"/>
    </location>
</feature>